<evidence type="ECO:0000313" key="2">
    <source>
        <dbReference type="Proteomes" id="UP000251186"/>
    </source>
</evidence>
<dbReference type="Proteomes" id="UP000251186">
    <property type="component" value="Unassembled WGS sequence"/>
</dbReference>
<reference evidence="1 2" key="1">
    <citation type="submission" date="2018-06" db="EMBL/GenBank/DDBJ databases">
        <authorList>
            <consortium name="Pathogen Informatics"/>
            <person name="Doyle S."/>
        </authorList>
    </citation>
    <scope>NUCLEOTIDE SEQUENCE [LARGE SCALE GENOMIC DNA]</scope>
    <source>
        <strain evidence="1 2">NCTC11166</strain>
    </source>
</reference>
<evidence type="ECO:0000313" key="1">
    <source>
        <dbReference type="EMBL" id="SPU55892.1"/>
    </source>
</evidence>
<sequence length="76" mass="7960">MTQYRYPNGQIVTVIEPFYPASCDGCGWQGSSGDCGTDSWGDDSDVYCPSCSRNGADCGKAAEAAVRIKASGQAEP</sequence>
<name>A0A2X1BTC7_BREVE</name>
<gene>
    <name evidence="1" type="ORF">NCTC11166_03295</name>
</gene>
<dbReference type="AlphaFoldDB" id="A0A2X1BTC7"/>
<accession>A0A2X1BTC7</accession>
<organism evidence="1 2">
    <name type="scientific">Brevundimonas vesicularis</name>
    <name type="common">Pseudomonas vesicularis</name>
    <dbReference type="NCBI Taxonomy" id="41276"/>
    <lineage>
        <taxon>Bacteria</taxon>
        <taxon>Pseudomonadati</taxon>
        <taxon>Pseudomonadota</taxon>
        <taxon>Alphaproteobacteria</taxon>
        <taxon>Caulobacterales</taxon>
        <taxon>Caulobacteraceae</taxon>
        <taxon>Brevundimonas</taxon>
    </lineage>
</organism>
<dbReference type="RefSeq" id="WP_112863723.1">
    <property type="nucleotide sequence ID" value="NZ_UAQP01000014.1"/>
</dbReference>
<protein>
    <submittedName>
        <fullName evidence="1">Uncharacterized protein</fullName>
    </submittedName>
</protein>
<proteinExistence type="predicted"/>
<dbReference type="EMBL" id="UAQP01000014">
    <property type="protein sequence ID" value="SPU55892.1"/>
    <property type="molecule type" value="Genomic_DNA"/>
</dbReference>